<name>A0A811U9G1_CERCA</name>
<dbReference type="Proteomes" id="UP000606786">
    <property type="component" value="Unassembled WGS sequence"/>
</dbReference>
<protein>
    <submittedName>
        <fullName evidence="5">(Mediterranean fruit fly) hypothetical protein</fullName>
    </submittedName>
</protein>
<dbReference type="PANTHER" id="PTHR39957">
    <property type="entry name" value="AT09846P1-RELATED"/>
    <property type="match status" value="1"/>
</dbReference>
<dbReference type="SMART" id="SM01318">
    <property type="entry name" value="SVWC"/>
    <property type="match status" value="1"/>
</dbReference>
<dbReference type="InterPro" id="IPR053308">
    <property type="entry name" value="Vago-like"/>
</dbReference>
<comment type="caution">
    <text evidence="5">The sequence shown here is derived from an EMBL/GenBank/DDBJ whole genome shotgun (WGS) entry which is preliminary data.</text>
</comment>
<gene>
    <name evidence="5" type="ORF">CCAP1982_LOCUS4614</name>
</gene>
<organism evidence="5 6">
    <name type="scientific">Ceratitis capitata</name>
    <name type="common">Mediterranean fruit fly</name>
    <name type="synonym">Tephritis capitata</name>
    <dbReference type="NCBI Taxonomy" id="7213"/>
    <lineage>
        <taxon>Eukaryota</taxon>
        <taxon>Metazoa</taxon>
        <taxon>Ecdysozoa</taxon>
        <taxon>Arthropoda</taxon>
        <taxon>Hexapoda</taxon>
        <taxon>Insecta</taxon>
        <taxon>Pterygota</taxon>
        <taxon>Neoptera</taxon>
        <taxon>Endopterygota</taxon>
        <taxon>Diptera</taxon>
        <taxon>Brachycera</taxon>
        <taxon>Muscomorpha</taxon>
        <taxon>Tephritoidea</taxon>
        <taxon>Tephritidae</taxon>
        <taxon>Ceratitis</taxon>
        <taxon>Ceratitis</taxon>
    </lineage>
</organism>
<proteinExistence type="predicted"/>
<feature type="domain" description="Single" evidence="4">
    <location>
        <begin position="44"/>
        <end position="111"/>
    </location>
</feature>
<dbReference type="EMBL" id="CAJHJT010000001">
    <property type="protein sequence ID" value="CAD6995912.1"/>
    <property type="molecule type" value="Genomic_DNA"/>
</dbReference>
<feature type="chain" id="PRO_5032676537" evidence="3">
    <location>
        <begin position="26"/>
        <end position="227"/>
    </location>
</feature>
<sequence>MSRGSNMSICCCYYKLLLLLWTAYAMTVAMASPAYRASFNYAKCTDAETGRELYVGEAFTRPGQCIRVQCLGTLQLWQDRCEVPKLEGNCSAIPPANEFLDYPNCCPLYMCKMVVLGETDTVDETRTYNQYGDLIKVDIKQIFSVGPAKGNIPGAVPLLMNVSTPKDMSFTTRHEILANIEMDMTGKLKAQVELVVADNDITDQYVTKRQKANGANQANKVVVSKRV</sequence>
<keyword evidence="3" id="KW-0732">Signal</keyword>
<dbReference type="InterPro" id="IPR029277">
    <property type="entry name" value="SVWC_dom"/>
</dbReference>
<dbReference type="PANTHER" id="PTHR39957:SF1">
    <property type="entry name" value="AT09846P1-RELATED"/>
    <property type="match status" value="1"/>
</dbReference>
<evidence type="ECO:0000256" key="2">
    <source>
        <dbReference type="ARBA" id="ARBA00022525"/>
    </source>
</evidence>
<reference evidence="5" key="1">
    <citation type="submission" date="2020-11" db="EMBL/GenBank/DDBJ databases">
        <authorList>
            <person name="Whitehead M."/>
        </authorList>
    </citation>
    <scope>NUCLEOTIDE SEQUENCE</scope>
    <source>
        <strain evidence="5">EGII</strain>
    </source>
</reference>
<keyword evidence="2" id="KW-0964">Secreted</keyword>
<evidence type="ECO:0000256" key="1">
    <source>
        <dbReference type="ARBA" id="ARBA00004613"/>
    </source>
</evidence>
<evidence type="ECO:0000256" key="3">
    <source>
        <dbReference type="SAM" id="SignalP"/>
    </source>
</evidence>
<keyword evidence="6" id="KW-1185">Reference proteome</keyword>
<comment type="subcellular location">
    <subcellularLocation>
        <location evidence="1">Secreted</location>
    </subcellularLocation>
</comment>
<evidence type="ECO:0000313" key="6">
    <source>
        <dbReference type="Proteomes" id="UP000606786"/>
    </source>
</evidence>
<accession>A0A811U9G1</accession>
<dbReference type="Pfam" id="PF15430">
    <property type="entry name" value="SVWC"/>
    <property type="match status" value="1"/>
</dbReference>
<evidence type="ECO:0000259" key="4">
    <source>
        <dbReference type="SMART" id="SM01318"/>
    </source>
</evidence>
<dbReference type="AlphaFoldDB" id="A0A811U9G1"/>
<evidence type="ECO:0000313" key="5">
    <source>
        <dbReference type="EMBL" id="CAD6995912.1"/>
    </source>
</evidence>
<dbReference type="OrthoDB" id="7769664at2759"/>
<dbReference type="GO" id="GO:0005576">
    <property type="term" value="C:extracellular region"/>
    <property type="evidence" value="ECO:0007669"/>
    <property type="project" value="UniProtKB-SubCell"/>
</dbReference>
<feature type="signal peptide" evidence="3">
    <location>
        <begin position="1"/>
        <end position="25"/>
    </location>
</feature>